<organism evidence="1 2">
    <name type="scientific">Pseudomonas umsongensis</name>
    <dbReference type="NCBI Taxonomy" id="198618"/>
    <lineage>
        <taxon>Bacteria</taxon>
        <taxon>Pseudomonadati</taxon>
        <taxon>Pseudomonadota</taxon>
        <taxon>Gammaproteobacteria</taxon>
        <taxon>Pseudomonadales</taxon>
        <taxon>Pseudomonadaceae</taxon>
        <taxon>Pseudomonas</taxon>
    </lineage>
</organism>
<evidence type="ECO:0000313" key="1">
    <source>
        <dbReference type="EMBL" id="MBB2888713.1"/>
    </source>
</evidence>
<reference evidence="1" key="1">
    <citation type="submission" date="2020-08" db="EMBL/GenBank/DDBJ databases">
        <title>Plant associated metagenomes--Microbial community diversity and host control of community assembly across model and emerging plant ecological genomics systems.</title>
        <authorList>
            <person name="Dangl J."/>
        </authorList>
    </citation>
    <scope>NUCLEOTIDE SEQUENCE</scope>
    <source>
        <strain evidence="1">KD5</strain>
    </source>
</reference>
<comment type="caution">
    <text evidence="1">The sequence shown here is derived from an EMBL/GenBank/DDBJ whole genome shotgun (WGS) entry which is preliminary data.</text>
</comment>
<name>A0ACC5MIY7_9PSED</name>
<proteinExistence type="predicted"/>
<dbReference type="EMBL" id="JACHVR010000003">
    <property type="protein sequence ID" value="MBB2888713.1"/>
    <property type="molecule type" value="Genomic_DNA"/>
</dbReference>
<sequence>MPATTMGMHYNTPKVSVFDPRGLPVCSVDYWREVEGIAAQARFNRTLHDAAGFPIKQWDPRLWALHKDDPAVPANLTTVHSLLGHPVCTNSVDAGSTVSLLGLADQVLFSWDSRGIRREVEYDDLIRPVAVFEHLATEPRRCAERMEYGRAEPEAQDHNQCGELIRQDSPGGTVLFESFSITGQCTRQAQHFTLEAVAPDWPEPIAEREALLEPGEGAISTWRYGPHGDVLEMVDARQNTQRFDFTRDGRLRQSELKLAGKLTWQTLVREIEYNADGQVTREVAGNDVQTTLTYCAESGHLMTRRAHSERTGELQHLLYDYDRMGNVLSIEDKALAVRYFNNQRIEPVCRYSYDSFYQLITAIGWEAGAANQGPTSVGRNDPAALSTYRQTYRYDDGDNLLEVKHVGAQSPGRQLKAARYSNRCLPYRNGVPPTENEIAAAFDAKGNLLELDQGRLLTWDLRNQLQSVSPVERASGRNDSECYCYVGTGQRVRKIRSLQTNARTVKAEVRYMPGLEMRTDSGTGEVLHVITAQAGLNTVRVLHWVSDPPSGVNDQYRYNLVDHLKSCTVELADDAHIISQEVFYPFGGTAWFTGSDVDYKTIRYSGKERDATGLYYYGFRYYISWLQRWLSPDPALAIDGLNLYCMVRNNPTGLVDPDGLAPNNDKPRVPAWPPQSSVNAPVAVKPVGPLRPFRPNSALTVQPASAAAAPKRPPPISLPTAAKSNRALPAYAGGSMNVGSHQLSLGPSGAVIVMRGDNRPPGEIRNAGGFFPRDNRGPEIKDEFRQTVVVKSMNTLSQEHVRSPVAGYVSTGMDEDSGGYGDTRAYLYRMEIPGLEERAINDQTLGLNTSFEFIPKGRMHARLLMSSETLDQSKFVAMIPPMTVEITFITPIPSAYIVAYREAKSTEWTPF</sequence>
<keyword evidence="2" id="KW-1185">Reference proteome</keyword>
<evidence type="ECO:0000313" key="2">
    <source>
        <dbReference type="Proteomes" id="UP000589818"/>
    </source>
</evidence>
<dbReference type="Proteomes" id="UP000589818">
    <property type="component" value="Unassembled WGS sequence"/>
</dbReference>
<protein>
    <submittedName>
        <fullName evidence="1">Insecticidal toxin complex protein TccC</fullName>
    </submittedName>
</protein>
<gene>
    <name evidence="1" type="ORF">FHR69_004682</name>
</gene>
<accession>A0ACC5MIY7</accession>